<reference evidence="2 3" key="1">
    <citation type="submission" date="2020-12" db="EMBL/GenBank/DDBJ databases">
        <title>Vagococcus allomyrinae sp. nov. and Enterococcus lavae sp. nov., isolated from the larvae of Allomyrina dichotoma.</title>
        <authorList>
            <person name="Lee S.D."/>
        </authorList>
    </citation>
    <scope>NUCLEOTIDE SEQUENCE [LARGE SCALE GENOMIC DNA]</scope>
    <source>
        <strain evidence="2 3">BWM-S5</strain>
    </source>
</reference>
<organism evidence="2 3">
    <name type="scientific">Enterococcus larvae</name>
    <dbReference type="NCBI Taxonomy" id="2794352"/>
    <lineage>
        <taxon>Bacteria</taxon>
        <taxon>Bacillati</taxon>
        <taxon>Bacillota</taxon>
        <taxon>Bacilli</taxon>
        <taxon>Lactobacillales</taxon>
        <taxon>Enterococcaceae</taxon>
        <taxon>Enterococcus</taxon>
    </lineage>
</organism>
<feature type="transmembrane region" description="Helical" evidence="1">
    <location>
        <begin position="125"/>
        <end position="148"/>
    </location>
</feature>
<evidence type="ECO:0000256" key="1">
    <source>
        <dbReference type="SAM" id="Phobius"/>
    </source>
</evidence>
<dbReference type="Proteomes" id="UP000673375">
    <property type="component" value="Unassembled WGS sequence"/>
</dbReference>
<accession>A0ABS4CIC5</accession>
<dbReference type="RefSeq" id="WP_209556665.1">
    <property type="nucleotide sequence ID" value="NZ_JAEDXU010000002.1"/>
</dbReference>
<feature type="transmembrane region" description="Helical" evidence="1">
    <location>
        <begin position="172"/>
        <end position="189"/>
    </location>
</feature>
<keyword evidence="1" id="KW-0812">Transmembrane</keyword>
<feature type="transmembrane region" description="Helical" evidence="1">
    <location>
        <begin position="195"/>
        <end position="212"/>
    </location>
</feature>
<dbReference type="EMBL" id="JAEDXU010000002">
    <property type="protein sequence ID" value="MBP1045866.1"/>
    <property type="molecule type" value="Genomic_DNA"/>
</dbReference>
<proteinExistence type="predicted"/>
<name>A0ABS4CIC5_9ENTE</name>
<comment type="caution">
    <text evidence="2">The sequence shown here is derived from an EMBL/GenBank/DDBJ whole genome shotgun (WGS) entry which is preliminary data.</text>
</comment>
<gene>
    <name evidence="2" type="ORF">I6N96_06200</name>
</gene>
<feature type="transmembrane region" description="Helical" evidence="1">
    <location>
        <begin position="20"/>
        <end position="45"/>
    </location>
</feature>
<keyword evidence="1" id="KW-1133">Transmembrane helix</keyword>
<feature type="transmembrane region" description="Helical" evidence="1">
    <location>
        <begin position="51"/>
        <end position="72"/>
    </location>
</feature>
<dbReference type="InterPro" id="IPR006938">
    <property type="entry name" value="DUF624"/>
</dbReference>
<keyword evidence="1" id="KW-0472">Membrane</keyword>
<evidence type="ECO:0000313" key="2">
    <source>
        <dbReference type="EMBL" id="MBP1045866.1"/>
    </source>
</evidence>
<feature type="transmembrane region" description="Helical" evidence="1">
    <location>
        <begin position="93"/>
        <end position="119"/>
    </location>
</feature>
<protein>
    <submittedName>
        <fullName evidence="2">DUF624 domain-containing protein</fullName>
    </submittedName>
</protein>
<keyword evidence="3" id="KW-1185">Reference proteome</keyword>
<dbReference type="Pfam" id="PF04854">
    <property type="entry name" value="DUF624"/>
    <property type="match status" value="1"/>
</dbReference>
<evidence type="ECO:0000313" key="3">
    <source>
        <dbReference type="Proteomes" id="UP000673375"/>
    </source>
</evidence>
<sequence>MFRKQTFDNNIYMKLFRWVYIVLMTSVCFTLTILPFFLAVLLLAIDSRNVLPFIGSLLFFGPAMPAVFSVIDSFKEELDVEPVHSFFKAYRRFWLQGLLLWLPGLAGTIIAAVDILFFIKVPNGQWLMPFFFILAAMGIALSINCWYFQMKNPTASIRAVFQISMYYIVKKWYISLLNVVLYLLIPLLMLLKPQFGFIITPSLLAGLIYLNAGKLHGSHLKQQS</sequence>